<name>H0EE75_GLAL7</name>
<dbReference type="OrthoDB" id="3883941at2759"/>
<proteinExistence type="predicted"/>
<dbReference type="InParanoid" id="H0EE75"/>
<reference evidence="1 2" key="1">
    <citation type="journal article" date="2012" name="Eukaryot. Cell">
        <title>Genome sequence of the fungus Glarea lozoyensis: the first genome sequence of a species from the Helotiaceae family.</title>
        <authorList>
            <person name="Youssar L."/>
            <person name="Gruening B.A."/>
            <person name="Erxleben A."/>
            <person name="Guenther S."/>
            <person name="Huettel W."/>
        </authorList>
    </citation>
    <scope>NUCLEOTIDE SEQUENCE [LARGE SCALE GENOMIC DNA]</scope>
    <source>
        <strain evidence="2">ATCC 74030 / MF5533</strain>
    </source>
</reference>
<dbReference type="EMBL" id="AGUE01000013">
    <property type="protein sequence ID" value="EHL03134.1"/>
    <property type="molecule type" value="Genomic_DNA"/>
</dbReference>
<dbReference type="HOGENOM" id="CLU_033245_0_0_1"/>
<evidence type="ECO:0000313" key="2">
    <source>
        <dbReference type="Proteomes" id="UP000005446"/>
    </source>
</evidence>
<evidence type="ECO:0000313" key="1">
    <source>
        <dbReference type="EMBL" id="EHL03134.1"/>
    </source>
</evidence>
<dbReference type="AlphaFoldDB" id="H0EE75"/>
<keyword evidence="2" id="KW-1185">Reference proteome</keyword>
<sequence>MIASRAATRAATRAARKPVSRTQFRYATTNQQAAAAGGSSGLVGGIAGGALVFLAGYGYYYMSGAKTVVNAASATKAEFKRMTDQLQSKAPEPNEAIKWLRSTANSYAAFIPGGRGYVDALFKDLETVQEKHGKEVEKIVNDAYAELKQASSGGLNMQSVASAWGVIEKAATQLKDLAGDSASDILDNHPGVKEKFGGQVEQLKGMADKLGPEAKKEMDDVWNAVSDAVKGGFSASSVTKVKQLIEDKSKKIQQLGDKAWDKGLEQMKPYLDKNPQVKQVIEENAESLKQGNVSEIYEQVKNAVSSGNVDDLKKYVKDAGEKAKNSSFGDSFQKYAKMIPGGSEIFPKLQKLQEVANKRGDEAEKIVKGAYKDIQDVLQKRTEEAEKLAEKAKKD</sequence>
<evidence type="ECO:0008006" key="3">
    <source>
        <dbReference type="Google" id="ProtNLM"/>
    </source>
</evidence>
<comment type="caution">
    <text evidence="1">The sequence shown here is derived from an EMBL/GenBank/DDBJ whole genome shotgun (WGS) entry which is preliminary data.</text>
</comment>
<organism evidence="1 2">
    <name type="scientific">Glarea lozoyensis (strain ATCC 74030 / MF5533)</name>
    <dbReference type="NCBI Taxonomy" id="1104152"/>
    <lineage>
        <taxon>Eukaryota</taxon>
        <taxon>Fungi</taxon>
        <taxon>Dikarya</taxon>
        <taxon>Ascomycota</taxon>
        <taxon>Pezizomycotina</taxon>
        <taxon>Leotiomycetes</taxon>
        <taxon>Helotiales</taxon>
        <taxon>Helotiaceae</taxon>
        <taxon>Glarea</taxon>
    </lineage>
</organism>
<dbReference type="Proteomes" id="UP000005446">
    <property type="component" value="Unassembled WGS sequence"/>
</dbReference>
<accession>H0EE75</accession>
<gene>
    <name evidence="1" type="ORF">M7I_0747</name>
</gene>
<protein>
    <recommendedName>
        <fullName evidence="3">Apolipoprotein/apolipophorin</fullName>
    </recommendedName>
</protein>